<dbReference type="InterPro" id="IPR012667">
    <property type="entry name" value="CbtB_put"/>
</dbReference>
<reference evidence="3" key="1">
    <citation type="submission" date="2016-10" db="EMBL/GenBank/DDBJ databases">
        <authorList>
            <person name="Varghese N."/>
            <person name="Submissions S."/>
        </authorList>
    </citation>
    <scope>NUCLEOTIDE SEQUENCE [LARGE SCALE GENOMIC DNA]</scope>
    <source>
        <strain evidence="3">ATCC 35263</strain>
    </source>
</reference>
<organism evidence="2 3">
    <name type="scientific">Thermoleophilum album</name>
    <dbReference type="NCBI Taxonomy" id="29539"/>
    <lineage>
        <taxon>Bacteria</taxon>
        <taxon>Bacillati</taxon>
        <taxon>Actinomycetota</taxon>
        <taxon>Thermoleophilia</taxon>
        <taxon>Thermoleophilales</taxon>
        <taxon>Thermoleophilaceae</taxon>
        <taxon>Thermoleophilum</taxon>
    </lineage>
</organism>
<feature type="transmembrane region" description="Helical" evidence="1">
    <location>
        <begin position="24"/>
        <end position="42"/>
    </location>
</feature>
<protein>
    <submittedName>
        <fullName evidence="2">Cobalt transporter subunit CbtB</fullName>
    </submittedName>
</protein>
<evidence type="ECO:0000313" key="2">
    <source>
        <dbReference type="EMBL" id="SEH12839.1"/>
    </source>
</evidence>
<evidence type="ECO:0000313" key="3">
    <source>
        <dbReference type="Proteomes" id="UP000222056"/>
    </source>
</evidence>
<dbReference type="Proteomes" id="UP000222056">
    <property type="component" value="Unassembled WGS sequence"/>
</dbReference>
<keyword evidence="1" id="KW-0472">Membrane</keyword>
<dbReference type="STRING" id="29539.SAMN02745716_1220"/>
<accession>A0A1H6FPJ1</accession>
<proteinExistence type="predicted"/>
<keyword evidence="1" id="KW-1133">Transmembrane helix</keyword>
<dbReference type="RefSeq" id="WP_093117140.1">
    <property type="nucleotide sequence ID" value="NZ_FNWJ01000001.1"/>
</dbReference>
<dbReference type="EMBL" id="FNWJ01000001">
    <property type="protein sequence ID" value="SEH12839.1"/>
    <property type="molecule type" value="Genomic_DNA"/>
</dbReference>
<sequence>MNTDTAAEYTPRVETPPAIALAELRPWLLFGLALLLLVYFVGFDEGATALTPGRFVHELVHDGRHLLAFPCH</sequence>
<evidence type="ECO:0000256" key="1">
    <source>
        <dbReference type="SAM" id="Phobius"/>
    </source>
</evidence>
<dbReference type="AlphaFoldDB" id="A0A1H6FPJ1"/>
<gene>
    <name evidence="2" type="ORF">SAMN02745716_1220</name>
</gene>
<name>A0A1H6FPJ1_THEAL</name>
<keyword evidence="1" id="KW-0812">Transmembrane</keyword>
<keyword evidence="3" id="KW-1185">Reference proteome</keyword>
<dbReference type="Pfam" id="PF09489">
    <property type="entry name" value="CbtB"/>
    <property type="match status" value="1"/>
</dbReference>
<dbReference type="OrthoDB" id="122519at2"/>